<dbReference type="SUPFAM" id="SSF55785">
    <property type="entry name" value="PYP-like sensor domain (PAS domain)"/>
    <property type="match status" value="2"/>
</dbReference>
<dbReference type="PANTHER" id="PTHR45228:SF1">
    <property type="entry name" value="CYCLIC DI-GMP PHOSPHODIESTERASE TM_0186"/>
    <property type="match status" value="1"/>
</dbReference>
<keyword evidence="3 6" id="KW-0812">Transmembrane</keyword>
<dbReference type="InterPro" id="IPR029016">
    <property type="entry name" value="GAF-like_dom_sf"/>
</dbReference>
<dbReference type="InterPro" id="IPR013655">
    <property type="entry name" value="PAS_fold_3"/>
</dbReference>
<dbReference type="Gene3D" id="3.30.450.20">
    <property type="entry name" value="PAS domain"/>
    <property type="match status" value="2"/>
</dbReference>
<dbReference type="PANTHER" id="PTHR45228">
    <property type="entry name" value="CYCLIC DI-GMP PHOSPHODIESTERASE TM_0186-RELATED"/>
    <property type="match status" value="1"/>
</dbReference>
<proteinExistence type="predicted"/>
<evidence type="ECO:0000256" key="5">
    <source>
        <dbReference type="ARBA" id="ARBA00023136"/>
    </source>
</evidence>
<evidence type="ECO:0000259" key="7">
    <source>
        <dbReference type="PROSITE" id="PS50112"/>
    </source>
</evidence>
<keyword evidence="4 6" id="KW-1133">Transmembrane helix</keyword>
<dbReference type="InterPro" id="IPR052020">
    <property type="entry name" value="Cyclic_di-GMP/3'3'-cGAMP_PDE"/>
</dbReference>
<dbReference type="NCBIfam" id="TIGR00229">
    <property type="entry name" value="sensory_box"/>
    <property type="match status" value="2"/>
</dbReference>
<dbReference type="CDD" id="cd00130">
    <property type="entry name" value="PAS"/>
    <property type="match status" value="2"/>
</dbReference>
<dbReference type="GO" id="GO:0005886">
    <property type="term" value="C:plasma membrane"/>
    <property type="evidence" value="ECO:0007669"/>
    <property type="project" value="UniProtKB-SubCell"/>
</dbReference>
<dbReference type="NCBIfam" id="TIGR00277">
    <property type="entry name" value="HDIG"/>
    <property type="match status" value="1"/>
</dbReference>
<dbReference type="SUPFAM" id="SSF109604">
    <property type="entry name" value="HD-domain/PDEase-like"/>
    <property type="match status" value="1"/>
</dbReference>
<dbReference type="InterPro" id="IPR037522">
    <property type="entry name" value="HD_GYP_dom"/>
</dbReference>
<dbReference type="InterPro" id="IPR035965">
    <property type="entry name" value="PAS-like_dom_sf"/>
</dbReference>
<evidence type="ECO:0000259" key="9">
    <source>
        <dbReference type="PROSITE" id="PS51832"/>
    </source>
</evidence>
<dbReference type="InterPro" id="IPR003607">
    <property type="entry name" value="HD/PDEase_dom"/>
</dbReference>
<dbReference type="Pfam" id="PF13487">
    <property type="entry name" value="HD_5"/>
    <property type="match status" value="1"/>
</dbReference>
<feature type="transmembrane region" description="Helical" evidence="6">
    <location>
        <begin position="6"/>
        <end position="27"/>
    </location>
</feature>
<dbReference type="Pfam" id="PF08447">
    <property type="entry name" value="PAS_3"/>
    <property type="match status" value="1"/>
</dbReference>
<keyword evidence="2" id="KW-1003">Cell membrane</keyword>
<feature type="transmembrane region" description="Helical" evidence="6">
    <location>
        <begin position="72"/>
        <end position="95"/>
    </location>
</feature>
<reference evidence="10" key="1">
    <citation type="journal article" date="2020" name="mSystems">
        <title>Genome- and Community-Level Interaction Insights into Carbon Utilization and Element Cycling Functions of Hydrothermarchaeota in Hydrothermal Sediment.</title>
        <authorList>
            <person name="Zhou Z."/>
            <person name="Liu Y."/>
            <person name="Xu W."/>
            <person name="Pan J."/>
            <person name="Luo Z.H."/>
            <person name="Li M."/>
        </authorList>
    </citation>
    <scope>NUCLEOTIDE SEQUENCE [LARGE SCALE GENOMIC DNA]</scope>
    <source>
        <strain evidence="10">SpSt-556</strain>
    </source>
</reference>
<dbReference type="Pfam" id="PF13185">
    <property type="entry name" value="GAF_2"/>
    <property type="match status" value="1"/>
</dbReference>
<feature type="transmembrane region" description="Helical" evidence="6">
    <location>
        <begin position="135"/>
        <end position="155"/>
    </location>
</feature>
<dbReference type="EMBL" id="DSXR01000001">
    <property type="protein sequence ID" value="HGS85982.1"/>
    <property type="molecule type" value="Genomic_DNA"/>
</dbReference>
<evidence type="ECO:0000256" key="3">
    <source>
        <dbReference type="ARBA" id="ARBA00022692"/>
    </source>
</evidence>
<dbReference type="InterPro" id="IPR001610">
    <property type="entry name" value="PAC"/>
</dbReference>
<accession>A0A7C4KXM7</accession>
<feature type="transmembrane region" description="Helical" evidence="6">
    <location>
        <begin position="102"/>
        <end position="123"/>
    </location>
</feature>
<dbReference type="Gene3D" id="3.30.450.40">
    <property type="match status" value="3"/>
</dbReference>
<sequence>MQDNIFITLFENFALLLATLLIFDVLIRREDIGSPHLRRVIAGLFLGGVGVLLMSTPWTFTQGIIFDTRSVLLSTAGLFFGFPPTLIAVLITAGYRLYLGGAAALTGVAVIAASAGLGLLWRYRRRRQLENIPLWQLWLFGLVVHLVMLALMFTLPRERAVEVVRTISLPVLLIYPFGNLALGLLLQNRLRRERLYHENQRQIEFLQSSLQFFQESCPSLQKFLESALNQAVQISRSRVGFLMLYDESSDRFTASVVSPEAVALSSIENPPQFFEAATGGLWAEAVRQKKAVWVNDDRSPHPLKKDLPPGHIAVERFLGVPALEDGRVTALLGVANSPEDYRAEDALRLSLFLDGVWKAVRRFQMQQRMRLQSTALEAAASVVVITDRDGRIEWVNPAFTRTTGYTLEEALGQNPRILKSGKHDNAFYENLWNTILSGQVWRGELTNKRKDGRLYTEQAVISPVCSDEGEIQHFIAIKEDITERRKAEEAARESEQRFALMAEAAPVMIWMTHAASNDGYVNRAWREFMGYREGDDLNRVWEERIHPQERERLIQTYQQCMQLRLPFIAEYRLRRADGEYRWVSDHGEPRFSASGEFLGMIGVCYDITEQRQQRALLETITALNKALTHAIRPQDMFDRMIKEITRLLEMDAAMLEMIHPESGQIEIVSAGGAWQALRGKSESPLEHIRQQVLAEGKPYLENHDGQQAGKGIPAPACGCRAIASVPLEVDYQKLGILTVGSYQAISPEKVELLKGAAEVVAGVIYRDELYRRIEQTAARLGSLRTIDNSIIEGQELKTVLRIVLEQTTHQMNMDAGSIFLFNPVNSLLEHAADYGFRTRGVEKPLKLGQSHAGEAAVRREILTYSNLPAHGGEIAGYLLDEEAFIFQAVAPLIAKGQLMGVMEMFARREFQPGDEWLNSLQIFANQAAIAIQSIQNFEAVQRSNRELQAAYEATIEGWSRAMDLRDEETENHTLRVTDLTLRLARQMGVREEDLIHIRRGALLHDIGKLGVPDAILQKTGALSDEEWALMRLHPIYAYQMLYPIEYLRPAIEIPYCHHEKWDGTGYPRGLKGEEIPLAARIFAVVDVFDALTSDRPYRPAWSIRDALKYIQDQAGRHFDPQVAEAFLRLYGTGSLKI</sequence>
<name>A0A7C4KXM7_9CHLR</name>
<dbReference type="PROSITE" id="PS51832">
    <property type="entry name" value="HD_GYP"/>
    <property type="match status" value="1"/>
</dbReference>
<dbReference type="AlphaFoldDB" id="A0A7C4KXM7"/>
<dbReference type="GO" id="GO:0071555">
    <property type="term" value="P:cell wall organization"/>
    <property type="evidence" value="ECO:0007669"/>
    <property type="project" value="InterPro"/>
</dbReference>
<dbReference type="SUPFAM" id="SSF55781">
    <property type="entry name" value="GAF domain-like"/>
    <property type="match status" value="3"/>
</dbReference>
<dbReference type="FunFam" id="3.30.450.20:FF:000099">
    <property type="entry name" value="Sensory box sensor histidine kinase"/>
    <property type="match status" value="1"/>
</dbReference>
<dbReference type="PROSITE" id="PS50113">
    <property type="entry name" value="PAC"/>
    <property type="match status" value="2"/>
</dbReference>
<dbReference type="InterPro" id="IPR006675">
    <property type="entry name" value="HDIG_dom"/>
</dbReference>
<dbReference type="SMART" id="SM00471">
    <property type="entry name" value="HDc"/>
    <property type="match status" value="1"/>
</dbReference>
<feature type="transmembrane region" description="Helical" evidence="6">
    <location>
        <begin position="39"/>
        <end position="60"/>
    </location>
</feature>
<feature type="domain" description="PAC" evidence="8">
    <location>
        <begin position="441"/>
        <end position="493"/>
    </location>
</feature>
<dbReference type="SMART" id="SM00086">
    <property type="entry name" value="PAC"/>
    <property type="match status" value="2"/>
</dbReference>
<evidence type="ECO:0000259" key="8">
    <source>
        <dbReference type="PROSITE" id="PS50113"/>
    </source>
</evidence>
<evidence type="ECO:0000313" key="10">
    <source>
        <dbReference type="EMBL" id="HGS85982.1"/>
    </source>
</evidence>
<evidence type="ECO:0000256" key="4">
    <source>
        <dbReference type="ARBA" id="ARBA00022989"/>
    </source>
</evidence>
<dbReference type="Pfam" id="PF01590">
    <property type="entry name" value="GAF"/>
    <property type="match status" value="2"/>
</dbReference>
<feature type="transmembrane region" description="Helical" evidence="6">
    <location>
        <begin position="167"/>
        <end position="186"/>
    </location>
</feature>
<dbReference type="CDD" id="cd00077">
    <property type="entry name" value="HDc"/>
    <property type="match status" value="1"/>
</dbReference>
<dbReference type="Pfam" id="PF07694">
    <property type="entry name" value="5TM-5TMR_LYT"/>
    <property type="match status" value="1"/>
</dbReference>
<feature type="domain" description="HD-GYP" evidence="9">
    <location>
        <begin position="947"/>
        <end position="1137"/>
    </location>
</feature>
<dbReference type="InterPro" id="IPR000014">
    <property type="entry name" value="PAS"/>
</dbReference>
<feature type="domain" description="PAC" evidence="8">
    <location>
        <begin position="567"/>
        <end position="619"/>
    </location>
</feature>
<evidence type="ECO:0000256" key="6">
    <source>
        <dbReference type="SAM" id="Phobius"/>
    </source>
</evidence>
<comment type="subcellular location">
    <subcellularLocation>
        <location evidence="1">Cell membrane</location>
        <topology evidence="1">Multi-pass membrane protein</topology>
    </subcellularLocation>
</comment>
<feature type="domain" description="PAS" evidence="7">
    <location>
        <begin position="368"/>
        <end position="414"/>
    </location>
</feature>
<dbReference type="SMART" id="SM00065">
    <property type="entry name" value="GAF"/>
    <property type="match status" value="3"/>
</dbReference>
<dbReference type="Pfam" id="PF13426">
    <property type="entry name" value="PAS_9"/>
    <property type="match status" value="1"/>
</dbReference>
<gene>
    <name evidence="10" type="ORF">ENT17_00005</name>
</gene>
<dbReference type="PROSITE" id="PS50112">
    <property type="entry name" value="PAS"/>
    <property type="match status" value="2"/>
</dbReference>
<dbReference type="Gene3D" id="1.10.3210.10">
    <property type="entry name" value="Hypothetical protein af1432"/>
    <property type="match status" value="1"/>
</dbReference>
<dbReference type="GO" id="GO:0000155">
    <property type="term" value="F:phosphorelay sensor kinase activity"/>
    <property type="evidence" value="ECO:0007669"/>
    <property type="project" value="InterPro"/>
</dbReference>
<feature type="domain" description="PAS" evidence="7">
    <location>
        <begin position="494"/>
        <end position="564"/>
    </location>
</feature>
<evidence type="ECO:0000256" key="2">
    <source>
        <dbReference type="ARBA" id="ARBA00022475"/>
    </source>
</evidence>
<dbReference type="InterPro" id="IPR000700">
    <property type="entry name" value="PAS-assoc_C"/>
</dbReference>
<evidence type="ECO:0000256" key="1">
    <source>
        <dbReference type="ARBA" id="ARBA00004651"/>
    </source>
</evidence>
<dbReference type="SMART" id="SM00091">
    <property type="entry name" value="PAS"/>
    <property type="match status" value="2"/>
</dbReference>
<dbReference type="InterPro" id="IPR003018">
    <property type="entry name" value="GAF"/>
</dbReference>
<keyword evidence="5 6" id="KW-0472">Membrane</keyword>
<organism evidence="10">
    <name type="scientific">Bellilinea caldifistulae</name>
    <dbReference type="NCBI Taxonomy" id="360411"/>
    <lineage>
        <taxon>Bacteria</taxon>
        <taxon>Bacillati</taxon>
        <taxon>Chloroflexota</taxon>
        <taxon>Anaerolineae</taxon>
        <taxon>Anaerolineales</taxon>
        <taxon>Anaerolineaceae</taxon>
        <taxon>Bellilinea</taxon>
    </lineage>
</organism>
<protein>
    <submittedName>
        <fullName evidence="10">PAS domain S-box protein</fullName>
    </submittedName>
</protein>
<comment type="caution">
    <text evidence="10">The sequence shown here is derived from an EMBL/GenBank/DDBJ whole genome shotgun (WGS) entry which is preliminary data.</text>
</comment>
<dbReference type="InterPro" id="IPR011620">
    <property type="entry name" value="Sig_transdc_His_kinase_LytS_TM"/>
</dbReference>